<evidence type="ECO:0000313" key="2">
    <source>
        <dbReference type="Proteomes" id="UP000032430"/>
    </source>
</evidence>
<dbReference type="RefSeq" id="WP_045096586.1">
    <property type="nucleotide sequence ID" value="NZ_LN614827.1"/>
</dbReference>
<reference evidence="2" key="1">
    <citation type="submission" date="2014-09" db="EMBL/GenBank/DDBJ databases">
        <authorList>
            <person name="Gomez-Valero L."/>
        </authorList>
    </citation>
    <scope>NUCLEOTIDE SEQUENCE [LARGE SCALE GENOMIC DNA]</scope>
    <source>
        <strain evidence="2">ATCC700992</strain>
    </source>
</reference>
<organism evidence="1 2">
    <name type="scientific">Legionella fallonii LLAP-10</name>
    <dbReference type="NCBI Taxonomy" id="1212491"/>
    <lineage>
        <taxon>Bacteria</taxon>
        <taxon>Pseudomonadati</taxon>
        <taxon>Pseudomonadota</taxon>
        <taxon>Gammaproteobacteria</taxon>
        <taxon>Legionellales</taxon>
        <taxon>Legionellaceae</taxon>
        <taxon>Legionella</taxon>
    </lineage>
</organism>
<dbReference type="STRING" id="1212491.LFA_2858"/>
<evidence type="ECO:0000313" key="1">
    <source>
        <dbReference type="EMBL" id="CEG58217.1"/>
    </source>
</evidence>
<gene>
    <name evidence="1" type="ORF">LFA_2858</name>
</gene>
<keyword evidence="2" id="KW-1185">Reference proteome</keyword>
<dbReference type="AlphaFoldDB" id="A0A098G6Y3"/>
<dbReference type="KEGG" id="lfa:LFA_2858"/>
<dbReference type="EMBL" id="LN614827">
    <property type="protein sequence ID" value="CEG58217.1"/>
    <property type="molecule type" value="Genomic_DNA"/>
</dbReference>
<dbReference type="Proteomes" id="UP000032430">
    <property type="component" value="Chromosome I"/>
</dbReference>
<name>A0A098G6Y3_9GAMM</name>
<protein>
    <submittedName>
        <fullName evidence="1">Uncharacterized protein</fullName>
    </submittedName>
</protein>
<dbReference type="HOGENOM" id="CLU_2382563_0_0_6"/>
<accession>A0A098G6Y3</accession>
<proteinExistence type="predicted"/>
<sequence>MFIKNITRSQLDNSTNGGQLKTASNAACSRFFIPNAAFNKAQYDLKDMGVVRNFPAEYSPALFTQTKSKERLQASIKLAQLNVNDNTPSSEYSM</sequence>